<evidence type="ECO:0000313" key="4">
    <source>
        <dbReference type="Proteomes" id="UP000469194"/>
    </source>
</evidence>
<dbReference type="Gene3D" id="3.20.20.80">
    <property type="entry name" value="Glycosidases"/>
    <property type="match status" value="1"/>
</dbReference>
<proteinExistence type="predicted"/>
<dbReference type="GO" id="GO:0004553">
    <property type="term" value="F:hydrolase activity, hydrolyzing O-glycosyl compounds"/>
    <property type="evidence" value="ECO:0007669"/>
    <property type="project" value="InterPro"/>
</dbReference>
<dbReference type="EMBL" id="WHZW01000003">
    <property type="protein sequence ID" value="NEG88829.1"/>
    <property type="molecule type" value="Genomic_DNA"/>
</dbReference>
<sequence>MRTDAPPVVFGKETTMIIGLEGSWSAAIDDGIARPVRLPGTLDTNGIGHPDVARTRTTTPGVIDDSVDLRPWATRLTRKHTFEGEARFTRHIAYRPKPGERVFFEVERARHLALQVDGTPVPPHLPGTLSTPHVFEVTGMLTGDDELVVLSDNSYPGMPHDAIVGSSTATDETQTNWNGLLGYVRLRVEPETFVSSVRVLPHGDMVDVTASVDCGRAASATILVRSDALADTARRTVALVPGVNDITFESLPLRDGVRRWDEYDGNLQYLTVTLGRDGGAVDGADGPDETVRELPSGSPSGSTMTVRFGVRDFGSDDHGRLTINGRAFFLRGEANCAEFPETGHPPTSVDDWRRILDTYRSYGVNCMRFHSHCPPDEAFAAADEIGMMMQPELSHWDPHTAFESDESFAYYRTELERVILTLANHPSFVMLTLGNELAAGDLGHRRMTELLDLARSLDPTRLYAWGSNVHYGLNGCDPNSDFYTSQAYRDHFLRATSSPMTGHLNNRYPGADMNYEQSMAALREQYAGPVFGFEVGQYEVLPELSEIERFQGVTDPANYRIIRDRIHARGLDDIWPKYVEASGELSLIGYREEVEAVLRTGSMSGLSLLGLQDFPGQGTALVGMLDAHLESKSYGFAQPERFRAFFTDRLPLALLPRYTYTCDETLSCDVVIANYGRTALAGPVRFSLTGDGISLKDRLPDVYCPVGTLTSAGRLALPLDSVRPPARLDLRIDIDGATNSYPIWVYAPTTPSRPAGVYETEHFDETARAVLDRGGVVYLSPRSTAEALPGSVQGQFSTDFWSVGTFPQQNGGMGQYIDADHPLFDGFPTESHTDWQWWPMAGRRAVVLPESAGRIRPIVTEMDSYAYLRPMAQLFECRCGNGRLLFSSMGLQDLQDHPEGRALQGAIYRYLASPAFDPRQRIDMEVIASMVR</sequence>
<name>A0A6N9Z2G6_9BIFI</name>
<dbReference type="Proteomes" id="UP000469194">
    <property type="component" value="Unassembled WGS sequence"/>
</dbReference>
<dbReference type="InterPro" id="IPR006103">
    <property type="entry name" value="Glyco_hydro_2_cat"/>
</dbReference>
<dbReference type="AlphaFoldDB" id="A0A6N9Z2G6"/>
<protein>
    <recommendedName>
        <fullName evidence="2">Glycoside hydrolase family 2 catalytic domain-containing protein</fullName>
    </recommendedName>
</protein>
<reference evidence="3 4" key="1">
    <citation type="submission" date="2019-10" db="EMBL/GenBank/DDBJ databases">
        <title>Bifidobacterium from non-human primates.</title>
        <authorList>
            <person name="Modesto M."/>
        </authorList>
    </citation>
    <scope>NUCLEOTIDE SEQUENCE [LARGE SCALE GENOMIC DNA]</scope>
    <source>
        <strain evidence="3 4">TRE17</strain>
    </source>
</reference>
<dbReference type="InterPro" id="IPR051913">
    <property type="entry name" value="GH2_Domain-Containing"/>
</dbReference>
<feature type="region of interest" description="Disordered" evidence="1">
    <location>
        <begin position="280"/>
        <end position="301"/>
    </location>
</feature>
<dbReference type="InterPro" id="IPR008979">
    <property type="entry name" value="Galactose-bd-like_sf"/>
</dbReference>
<gene>
    <name evidence="3" type="ORF">GFD25_02145</name>
</gene>
<evidence type="ECO:0000259" key="2">
    <source>
        <dbReference type="Pfam" id="PF02836"/>
    </source>
</evidence>
<evidence type="ECO:0000256" key="1">
    <source>
        <dbReference type="SAM" id="MobiDB-lite"/>
    </source>
</evidence>
<dbReference type="SUPFAM" id="SSF51445">
    <property type="entry name" value="(Trans)glycosidases"/>
    <property type="match status" value="1"/>
</dbReference>
<dbReference type="InterPro" id="IPR017853">
    <property type="entry name" value="GH"/>
</dbReference>
<accession>A0A6N9Z2G6</accession>
<dbReference type="GO" id="GO:0005975">
    <property type="term" value="P:carbohydrate metabolic process"/>
    <property type="evidence" value="ECO:0007669"/>
    <property type="project" value="InterPro"/>
</dbReference>
<organism evidence="3 4">
    <name type="scientific">Bifidobacterium aerophilum</name>
    <dbReference type="NCBI Taxonomy" id="1798155"/>
    <lineage>
        <taxon>Bacteria</taxon>
        <taxon>Bacillati</taxon>
        <taxon>Actinomycetota</taxon>
        <taxon>Actinomycetes</taxon>
        <taxon>Bifidobacteriales</taxon>
        <taxon>Bifidobacteriaceae</taxon>
        <taxon>Bifidobacterium</taxon>
    </lineage>
</organism>
<dbReference type="PANTHER" id="PTHR42732">
    <property type="entry name" value="BETA-GALACTOSIDASE"/>
    <property type="match status" value="1"/>
</dbReference>
<keyword evidence="4" id="KW-1185">Reference proteome</keyword>
<feature type="domain" description="Glycoside hydrolase family 2 catalytic" evidence="2">
    <location>
        <begin position="319"/>
        <end position="469"/>
    </location>
</feature>
<dbReference type="Pfam" id="PF02836">
    <property type="entry name" value="Glyco_hydro_2_C"/>
    <property type="match status" value="1"/>
</dbReference>
<dbReference type="SUPFAM" id="SSF49785">
    <property type="entry name" value="Galactose-binding domain-like"/>
    <property type="match status" value="1"/>
</dbReference>
<evidence type="ECO:0000313" key="3">
    <source>
        <dbReference type="EMBL" id="NEG88829.1"/>
    </source>
</evidence>
<comment type="caution">
    <text evidence="3">The sequence shown here is derived from an EMBL/GenBank/DDBJ whole genome shotgun (WGS) entry which is preliminary data.</text>
</comment>